<name>A0A0P6YAK1_9CHLR</name>
<sequence>MRLRRLIWFVVMIGIGAAAGIFYGWVLRPTQTSGFALHTLRSDYKADYVLMTAEIYRQDGDLAAALERLRALEDAPPLRQVQQAILTGQQLGYARSDIETLANLFQALQKGLPTLTPSAMP</sequence>
<keyword evidence="1" id="KW-1133">Transmembrane helix</keyword>
<evidence type="ECO:0000256" key="1">
    <source>
        <dbReference type="SAM" id="Phobius"/>
    </source>
</evidence>
<dbReference type="AlphaFoldDB" id="A0A0P6YAK1"/>
<organism evidence="2 3">
    <name type="scientific">Bellilinea caldifistulae</name>
    <dbReference type="NCBI Taxonomy" id="360411"/>
    <lineage>
        <taxon>Bacteria</taxon>
        <taxon>Bacillati</taxon>
        <taxon>Chloroflexota</taxon>
        <taxon>Anaerolineae</taxon>
        <taxon>Anaerolineales</taxon>
        <taxon>Anaerolineaceae</taxon>
        <taxon>Bellilinea</taxon>
    </lineage>
</organism>
<protein>
    <recommendedName>
        <fullName evidence="4">Tetratricopeptide repeat protein</fullName>
    </recommendedName>
</protein>
<dbReference type="OrthoDB" id="165857at2"/>
<dbReference type="STRING" id="360411.AC812_00495"/>
<reference evidence="2 3" key="1">
    <citation type="submission" date="2015-07" db="EMBL/GenBank/DDBJ databases">
        <title>Draft genome of Bellilinea caldifistulae DSM 17877.</title>
        <authorList>
            <person name="Hemp J."/>
            <person name="Ward L.M."/>
            <person name="Pace L.A."/>
            <person name="Fischer W.W."/>
        </authorList>
    </citation>
    <scope>NUCLEOTIDE SEQUENCE [LARGE SCALE GENOMIC DNA]</scope>
    <source>
        <strain evidence="2 3">GOMI-1</strain>
    </source>
</reference>
<gene>
    <name evidence="2" type="ORF">AC812_00495</name>
</gene>
<evidence type="ECO:0000313" key="2">
    <source>
        <dbReference type="EMBL" id="KPL78915.1"/>
    </source>
</evidence>
<comment type="caution">
    <text evidence="2">The sequence shown here is derived from an EMBL/GenBank/DDBJ whole genome shotgun (WGS) entry which is preliminary data.</text>
</comment>
<feature type="transmembrane region" description="Helical" evidence="1">
    <location>
        <begin position="6"/>
        <end position="26"/>
    </location>
</feature>
<accession>A0A0P6YAK1</accession>
<evidence type="ECO:0008006" key="4">
    <source>
        <dbReference type="Google" id="ProtNLM"/>
    </source>
</evidence>
<dbReference type="EMBL" id="LGHJ01000002">
    <property type="protein sequence ID" value="KPL78915.1"/>
    <property type="molecule type" value="Genomic_DNA"/>
</dbReference>
<proteinExistence type="predicted"/>
<keyword evidence="1" id="KW-0472">Membrane</keyword>
<dbReference type="Proteomes" id="UP000050514">
    <property type="component" value="Unassembled WGS sequence"/>
</dbReference>
<keyword evidence="1" id="KW-0812">Transmembrane</keyword>
<evidence type="ECO:0000313" key="3">
    <source>
        <dbReference type="Proteomes" id="UP000050514"/>
    </source>
</evidence>
<dbReference type="RefSeq" id="WP_061912995.1">
    <property type="nucleotide sequence ID" value="NZ_DF967971.1"/>
</dbReference>
<keyword evidence="3" id="KW-1185">Reference proteome</keyword>